<feature type="domain" description="Laminin EGF-like" evidence="18">
    <location>
        <begin position="1148"/>
        <end position="1194"/>
    </location>
</feature>
<feature type="domain" description="Laminin G" evidence="17">
    <location>
        <begin position="3187"/>
        <end position="3366"/>
    </location>
</feature>
<name>A0A8V0XKL2_CHICK</name>
<feature type="domain" description="Laminin EGF-like" evidence="18">
    <location>
        <begin position="1195"/>
        <end position="1240"/>
    </location>
</feature>
<evidence type="ECO:0000256" key="3">
    <source>
        <dbReference type="ARBA" id="ARBA00022525"/>
    </source>
</evidence>
<keyword evidence="7" id="KW-0084">Basement membrane</keyword>
<dbReference type="FunFam" id="2.60.120.200:FF:000065">
    <property type="entry name" value="Laminin subunit alpha 2"/>
    <property type="match status" value="1"/>
</dbReference>
<dbReference type="PROSITE" id="PS50025">
    <property type="entry name" value="LAM_G_DOMAIN"/>
    <property type="match status" value="5"/>
</dbReference>
<dbReference type="GO" id="GO:0007411">
    <property type="term" value="P:axon guidance"/>
    <property type="evidence" value="ECO:0000318"/>
    <property type="project" value="GO_Central"/>
</dbReference>
<dbReference type="CDD" id="cd00110">
    <property type="entry name" value="LamG"/>
    <property type="match status" value="5"/>
</dbReference>
<dbReference type="Gene3D" id="2.60.120.260">
    <property type="entry name" value="Galactose-binding domain-like"/>
    <property type="match status" value="1"/>
</dbReference>
<dbReference type="GO" id="GO:0045995">
    <property type="term" value="P:regulation of embryonic development"/>
    <property type="evidence" value="ECO:0007669"/>
    <property type="project" value="InterPro"/>
</dbReference>
<dbReference type="GO" id="GO:0005201">
    <property type="term" value="F:extracellular matrix structural constituent"/>
    <property type="evidence" value="ECO:0000318"/>
    <property type="project" value="GO_Central"/>
</dbReference>
<feature type="domain" description="Laminin G" evidence="17">
    <location>
        <begin position="2551"/>
        <end position="2734"/>
    </location>
</feature>
<dbReference type="InterPro" id="IPR009254">
    <property type="entry name" value="Laminin_aI"/>
</dbReference>
<evidence type="ECO:0000259" key="20">
    <source>
        <dbReference type="PROSITE" id="PS51117"/>
    </source>
</evidence>
<evidence type="ECO:0000256" key="16">
    <source>
        <dbReference type="SAM" id="MobiDB-lite"/>
    </source>
</evidence>
<feature type="disulfide bond" evidence="14">
    <location>
        <begin position="506"/>
        <end position="518"/>
    </location>
</feature>
<dbReference type="GO" id="GO:0031594">
    <property type="term" value="C:neuromuscular junction"/>
    <property type="evidence" value="ECO:0007669"/>
    <property type="project" value="Ensembl"/>
</dbReference>
<accession>A0A8V0XKL2</accession>
<evidence type="ECO:0000256" key="11">
    <source>
        <dbReference type="ARBA" id="ARBA00023180"/>
    </source>
</evidence>
<dbReference type="FunFam" id="2.60.120.260:FF:000017">
    <property type="entry name" value="Laminin subunit alpha 2"/>
    <property type="match status" value="1"/>
</dbReference>
<feature type="domain" description="Laminin N-terminal" evidence="20">
    <location>
        <begin position="127"/>
        <end position="378"/>
    </location>
</feature>
<dbReference type="GO" id="GO:0005102">
    <property type="term" value="F:signaling receptor binding"/>
    <property type="evidence" value="ECO:0007669"/>
    <property type="project" value="InterPro"/>
</dbReference>
<dbReference type="FunFam" id="2.10.25.10:FF:000106">
    <property type="entry name" value="Heparan sulfate proteoglycan 2"/>
    <property type="match status" value="2"/>
</dbReference>
<dbReference type="PANTHER" id="PTHR10574">
    <property type="entry name" value="NETRIN/LAMININ-RELATED"/>
    <property type="match status" value="1"/>
</dbReference>
<feature type="disulfide bond" evidence="14">
    <location>
        <begin position="1148"/>
        <end position="1160"/>
    </location>
</feature>
<feature type="disulfide bond" evidence="14">
    <location>
        <begin position="982"/>
        <end position="991"/>
    </location>
</feature>
<feature type="compositionally biased region" description="Gly residues" evidence="16">
    <location>
        <begin position="52"/>
        <end position="66"/>
    </location>
</feature>
<dbReference type="PRINTS" id="PR00011">
    <property type="entry name" value="EGFLAMININ"/>
</dbReference>
<evidence type="ECO:0000256" key="9">
    <source>
        <dbReference type="ARBA" id="ARBA00023054"/>
    </source>
</evidence>
<evidence type="ECO:0000313" key="22">
    <source>
        <dbReference type="Proteomes" id="UP000000539"/>
    </source>
</evidence>
<dbReference type="PROSITE" id="PS50027">
    <property type="entry name" value="EGF_LAM_2"/>
    <property type="match status" value="11"/>
</dbReference>
<dbReference type="InterPro" id="IPR013320">
    <property type="entry name" value="ConA-like_dom_sf"/>
</dbReference>
<dbReference type="SUPFAM" id="SSF49899">
    <property type="entry name" value="Concanavalin A-like lectins/glucanases"/>
    <property type="match status" value="5"/>
</dbReference>
<keyword evidence="11" id="KW-0325">Glycoprotein</keyword>
<dbReference type="Pfam" id="PF00054">
    <property type="entry name" value="Laminin_G_1"/>
    <property type="match status" value="4"/>
</dbReference>
<evidence type="ECO:0000256" key="1">
    <source>
        <dbReference type="ARBA" id="ARBA00002418"/>
    </source>
</evidence>
<dbReference type="GO" id="GO:0009887">
    <property type="term" value="P:animal organ morphogenesis"/>
    <property type="evidence" value="ECO:0000318"/>
    <property type="project" value="GO_Central"/>
</dbReference>
<evidence type="ECO:0000259" key="18">
    <source>
        <dbReference type="PROSITE" id="PS50027"/>
    </source>
</evidence>
<feature type="disulfide bond" evidence="14">
    <location>
        <begin position="1241"/>
        <end position="1253"/>
    </location>
</feature>
<dbReference type="SMART" id="SM00282">
    <property type="entry name" value="LamG"/>
    <property type="match status" value="5"/>
</dbReference>
<feature type="coiled-coil region" evidence="15">
    <location>
        <begin position="2196"/>
        <end position="2353"/>
    </location>
</feature>
<evidence type="ECO:0000256" key="12">
    <source>
        <dbReference type="ARBA" id="ARBA00023292"/>
    </source>
</evidence>
<feature type="disulfide bond" evidence="14">
    <location>
        <begin position="1744"/>
        <end position="1761"/>
    </location>
</feature>
<dbReference type="InterPro" id="IPR050440">
    <property type="entry name" value="Laminin/Netrin_ECM"/>
</dbReference>
<dbReference type="PANTHER" id="PTHR10574:SF291">
    <property type="entry name" value="LAMININ SUBUNIT ALPHA-2"/>
    <property type="match status" value="1"/>
</dbReference>
<feature type="domain" description="Laminin G" evidence="17">
    <location>
        <begin position="3011"/>
        <end position="3182"/>
    </location>
</feature>
<dbReference type="GO" id="GO:0042383">
    <property type="term" value="C:sarcolemma"/>
    <property type="evidence" value="ECO:0007669"/>
    <property type="project" value="Ensembl"/>
</dbReference>
<dbReference type="CDD" id="cd00055">
    <property type="entry name" value="EGF_Lam"/>
    <property type="match status" value="16"/>
</dbReference>
<dbReference type="FunFam" id="2.10.25.10:FF:000189">
    <property type="entry name" value="Laminin subunit alpha 2"/>
    <property type="match status" value="1"/>
</dbReference>
<dbReference type="Pfam" id="PF00055">
    <property type="entry name" value="Laminin_N"/>
    <property type="match status" value="1"/>
</dbReference>
<dbReference type="Pfam" id="PF24973">
    <property type="entry name" value="EGF_LMN_ATRN"/>
    <property type="match status" value="2"/>
</dbReference>
<dbReference type="Pfam" id="PF02210">
    <property type="entry name" value="Laminin_G_2"/>
    <property type="match status" value="1"/>
</dbReference>
<dbReference type="Proteomes" id="UP000000539">
    <property type="component" value="Chromosome 3"/>
</dbReference>
<dbReference type="SMART" id="SM00136">
    <property type="entry name" value="LamNT"/>
    <property type="match status" value="1"/>
</dbReference>
<feature type="disulfide bond" evidence="14">
    <location>
        <begin position="1317"/>
        <end position="1326"/>
    </location>
</feature>
<evidence type="ECO:0000256" key="15">
    <source>
        <dbReference type="SAM" id="Coils"/>
    </source>
</evidence>
<dbReference type="FunFam" id="2.170.300.10:FF:000026">
    <property type="entry name" value="laminin subunit alpha-2 isoform X2"/>
    <property type="match status" value="1"/>
</dbReference>
<feature type="disulfide bond" evidence="14">
    <location>
        <begin position="1213"/>
        <end position="1222"/>
    </location>
</feature>
<keyword evidence="5" id="KW-0732">Signal</keyword>
<feature type="domain" description="Laminin EGF-like" evidence="18">
    <location>
        <begin position="1011"/>
        <end position="1059"/>
    </location>
</feature>
<dbReference type="PROSITE" id="PS01248">
    <property type="entry name" value="EGF_LAM_1"/>
    <property type="match status" value="7"/>
</dbReference>
<dbReference type="GO" id="GO:0007155">
    <property type="term" value="P:cell adhesion"/>
    <property type="evidence" value="ECO:0007669"/>
    <property type="project" value="UniProtKB-KW"/>
</dbReference>
<dbReference type="FunFam" id="2.60.120.200:FF:000061">
    <property type="entry name" value="Laminin subunit alpha 2"/>
    <property type="match status" value="1"/>
</dbReference>
<evidence type="ECO:0000313" key="21">
    <source>
        <dbReference type="Ensembl" id="ENSGALP00010006324.1"/>
    </source>
</evidence>
<feature type="domain" description="Laminin EGF-like" evidence="18">
    <location>
        <begin position="1241"/>
        <end position="1346"/>
    </location>
</feature>
<comment type="function">
    <text evidence="1">Binding to cells via a high affinity receptor, laminin is thought to mediate the attachment, migration and organization of cells into tissues during embryonic development by interacting with other extracellular matrix components.</text>
</comment>
<feature type="domain" description="Laminin EGF-like" evidence="18">
    <location>
        <begin position="900"/>
        <end position="957"/>
    </location>
</feature>
<feature type="disulfide bond" evidence="14">
    <location>
        <begin position="994"/>
        <end position="1008"/>
    </location>
</feature>
<dbReference type="FunFam" id="2.10.25.10:FF:000512">
    <property type="entry name" value="Laminin subunit alpha 1"/>
    <property type="match status" value="1"/>
</dbReference>
<evidence type="ECO:0000256" key="14">
    <source>
        <dbReference type="PROSITE-ProRule" id="PRU00460"/>
    </source>
</evidence>
<feature type="disulfide bond" evidence="13">
    <location>
        <begin position="2896"/>
        <end position="2923"/>
    </location>
</feature>
<dbReference type="FunFam" id="2.10.25.10:FF:000069">
    <property type="entry name" value="Laminin subunit alpha 1"/>
    <property type="match status" value="1"/>
</dbReference>
<dbReference type="OrthoDB" id="10011303at2759"/>
<keyword evidence="8" id="KW-0130">Cell adhesion</keyword>
<protein>
    <submittedName>
        <fullName evidence="21">Laminin subunit alpha 2</fullName>
    </submittedName>
</protein>
<feature type="domain" description="Laminin IV type A" evidence="19">
    <location>
        <begin position="1361"/>
        <end position="1594"/>
    </location>
</feature>
<dbReference type="SMART" id="SM00281">
    <property type="entry name" value="LamB"/>
    <property type="match status" value="2"/>
</dbReference>
<dbReference type="GO" id="GO:0005604">
    <property type="term" value="C:basement membrane"/>
    <property type="evidence" value="ECO:0000318"/>
    <property type="project" value="GO_Central"/>
</dbReference>
<dbReference type="GO" id="GO:0009888">
    <property type="term" value="P:tissue development"/>
    <property type="evidence" value="ECO:0000318"/>
    <property type="project" value="GO_Central"/>
</dbReference>
<evidence type="ECO:0000256" key="6">
    <source>
        <dbReference type="ARBA" id="ARBA00022737"/>
    </source>
</evidence>
<feature type="domain" description="Laminin G" evidence="17">
    <location>
        <begin position="2739"/>
        <end position="2923"/>
    </location>
</feature>
<evidence type="ECO:0000256" key="13">
    <source>
        <dbReference type="PROSITE-ProRule" id="PRU00122"/>
    </source>
</evidence>
<organism evidence="21 22">
    <name type="scientific">Gallus gallus</name>
    <name type="common">Chicken</name>
    <dbReference type="NCBI Taxonomy" id="9031"/>
    <lineage>
        <taxon>Eukaryota</taxon>
        <taxon>Metazoa</taxon>
        <taxon>Chordata</taxon>
        <taxon>Craniata</taxon>
        <taxon>Vertebrata</taxon>
        <taxon>Euteleostomi</taxon>
        <taxon>Archelosauria</taxon>
        <taxon>Archosauria</taxon>
        <taxon>Dinosauria</taxon>
        <taxon>Saurischia</taxon>
        <taxon>Theropoda</taxon>
        <taxon>Coelurosauria</taxon>
        <taxon>Aves</taxon>
        <taxon>Neognathae</taxon>
        <taxon>Galloanserae</taxon>
        <taxon>Galliformes</taxon>
        <taxon>Phasianidae</taxon>
        <taxon>Phasianinae</taxon>
        <taxon>Gallus</taxon>
    </lineage>
</organism>
<evidence type="ECO:0000256" key="5">
    <source>
        <dbReference type="ARBA" id="ARBA00022729"/>
    </source>
</evidence>
<dbReference type="Pfam" id="PF00053">
    <property type="entry name" value="EGF_laminin"/>
    <property type="match status" value="13"/>
</dbReference>
<evidence type="ECO:0000259" key="17">
    <source>
        <dbReference type="PROSITE" id="PS50025"/>
    </source>
</evidence>
<feature type="domain" description="Laminin EGF-like" evidence="18">
    <location>
        <begin position="1635"/>
        <end position="1683"/>
    </location>
</feature>
<evidence type="ECO:0000256" key="2">
    <source>
        <dbReference type="ARBA" id="ARBA00004302"/>
    </source>
</evidence>
<keyword evidence="23" id="KW-1267">Proteomics identification</keyword>
<dbReference type="FunFam" id="2.60.120.200:FF:000052">
    <property type="entry name" value="Laminin subunit alpha 2"/>
    <property type="match status" value="1"/>
</dbReference>
<reference evidence="21" key="3">
    <citation type="submission" date="2025-09" db="UniProtKB">
        <authorList>
            <consortium name="Ensembl"/>
        </authorList>
    </citation>
    <scope>IDENTIFICATION</scope>
    <source>
        <strain evidence="21">broiler</strain>
    </source>
</reference>
<keyword evidence="22" id="KW-1185">Reference proteome</keyword>
<dbReference type="FunFam" id="2.10.25.10:FF:000250">
    <property type="entry name" value="Laminin subunit alpha 2"/>
    <property type="match status" value="1"/>
</dbReference>
<feature type="disulfide bond" evidence="14">
    <location>
        <begin position="1654"/>
        <end position="1663"/>
    </location>
</feature>
<dbReference type="GO" id="GO:0030155">
    <property type="term" value="P:regulation of cell adhesion"/>
    <property type="evidence" value="ECO:0007669"/>
    <property type="project" value="InterPro"/>
</dbReference>
<dbReference type="FunFam" id="2.60.120.200:FF:000057">
    <property type="entry name" value="Laminin subunit alpha 2"/>
    <property type="match status" value="1"/>
</dbReference>
<dbReference type="Pfam" id="PF00052">
    <property type="entry name" value="Laminin_B"/>
    <property type="match status" value="3"/>
</dbReference>
<dbReference type="GO" id="GO:0032224">
    <property type="term" value="P:positive regulation of synaptic transmission, cholinergic"/>
    <property type="evidence" value="ECO:0007669"/>
    <property type="project" value="Ensembl"/>
</dbReference>
<dbReference type="Pfam" id="PF06008">
    <property type="entry name" value="Laminin_I"/>
    <property type="match status" value="1"/>
</dbReference>
<feature type="disulfide bond" evidence="14">
    <location>
        <begin position="1168"/>
        <end position="1177"/>
    </location>
</feature>
<dbReference type="SMART" id="SM00180">
    <property type="entry name" value="EGF_Lam"/>
    <property type="match status" value="17"/>
</dbReference>
<keyword evidence="3" id="KW-0964">Secreted</keyword>
<evidence type="ECO:0000259" key="19">
    <source>
        <dbReference type="PROSITE" id="PS51115"/>
    </source>
</evidence>
<dbReference type="FunFam" id="2.10.25.10:FF:000051">
    <property type="entry name" value="Laminin subunit alpha 4"/>
    <property type="match status" value="1"/>
</dbReference>
<evidence type="ECO:0000256" key="8">
    <source>
        <dbReference type="ARBA" id="ARBA00022889"/>
    </source>
</evidence>
<dbReference type="PROSITE" id="PS51117">
    <property type="entry name" value="LAMININ_NTER"/>
    <property type="match status" value="1"/>
</dbReference>
<dbReference type="InterPro" id="IPR000742">
    <property type="entry name" value="EGF"/>
</dbReference>
<feature type="region of interest" description="Disordered" evidence="16">
    <location>
        <begin position="1"/>
        <end position="97"/>
    </location>
</feature>
<dbReference type="FunFam" id="2.170.300.10:FF:000008">
    <property type="entry name" value="Laminin subunit alpha 2"/>
    <property type="match status" value="1"/>
</dbReference>
<dbReference type="Gene3D" id="2.10.25.10">
    <property type="entry name" value="Laminin"/>
    <property type="match status" value="15"/>
</dbReference>
<evidence type="ECO:0000256" key="10">
    <source>
        <dbReference type="ARBA" id="ARBA00023157"/>
    </source>
</evidence>
<dbReference type="FunFam" id="2.60.120.200:FF:000063">
    <property type="entry name" value="Laminin subunit alpha 2"/>
    <property type="match status" value="1"/>
</dbReference>
<feature type="disulfide bond" evidence="14">
    <location>
        <begin position="1032"/>
        <end position="1041"/>
    </location>
</feature>
<dbReference type="SMART" id="SM00181">
    <property type="entry name" value="EGF"/>
    <property type="match status" value="10"/>
</dbReference>
<keyword evidence="4" id="KW-0272">Extracellular matrix</keyword>
<feature type="disulfide bond" evidence="14">
    <location>
        <begin position="1013"/>
        <end position="1030"/>
    </location>
</feature>
<dbReference type="InterPro" id="IPR000034">
    <property type="entry name" value="Laminin_IV"/>
</dbReference>
<feature type="disulfide bond" evidence="14">
    <location>
        <begin position="869"/>
        <end position="878"/>
    </location>
</feature>
<dbReference type="SUPFAM" id="SSF57196">
    <property type="entry name" value="EGF/Laminin"/>
    <property type="match status" value="13"/>
</dbReference>
<proteinExistence type="evidence at protein level"/>
<dbReference type="FunFam" id="2.10.25.10:FF:000082">
    <property type="entry name" value="Laminin subunit alpha 1"/>
    <property type="match status" value="2"/>
</dbReference>
<dbReference type="FunFam" id="2.10.25.10:FF:000128">
    <property type="entry name" value="laminin subunit alpha-2 isoform X1"/>
    <property type="match status" value="2"/>
</dbReference>
<keyword evidence="6" id="KW-0677">Repeat</keyword>
<dbReference type="GeneTree" id="ENSGT00940000155362"/>
<dbReference type="FunFam" id="2.10.25.10:FF:000094">
    <property type="entry name" value="Laminin subunit alpha-2"/>
    <property type="match status" value="1"/>
</dbReference>
<dbReference type="GO" id="GO:0030334">
    <property type="term" value="P:regulation of cell migration"/>
    <property type="evidence" value="ECO:0007669"/>
    <property type="project" value="InterPro"/>
</dbReference>
<comment type="subcellular location">
    <subcellularLocation>
        <location evidence="2">Secreted</location>
        <location evidence="2">Extracellular space</location>
        <location evidence="2">Extracellular matrix</location>
        <location evidence="2">Basement membrane</location>
    </subcellularLocation>
</comment>
<evidence type="ECO:0000256" key="4">
    <source>
        <dbReference type="ARBA" id="ARBA00022530"/>
    </source>
</evidence>
<sequence length="3369" mass="369517">MFPGGRAGCESRSQAATVTARASHGARPPAAPQRAAPPGARRSLSLRAEPSRGGGAESGGRGGRGRGVSCSLSGAPGSSRLSPTAHSSGGMGRRLGRPGAMARASLPFLLLLAALCSRGQQPQPPPSQRGLFPAVLNLATNALITTNATCGEKGREMYCKLVEHVPGQPARNPQCRICDQRSRVLHQRHPITNAIDGKNTWWQSPSIQNGIEYHYVTITLDLQQIFQIAYVIVKAANSPRPGNWILERSLDGVDYQPWQYYAITDSECLTRYNIHPRPGTPSYMKDDEVICTSYYSKIHPLENGEIHTSLINGRPSADDPSRTLLEFTSARFIRLRFQRIRTLNADLMMFAHKDPTEIDPIVTRRYYYSIKDISVGGMCICSGHAKACPLDPVTNKSVCQCEHNTCGETCDRCCPGFNQKPWHAGTFLVKHQCEPCNCHGKTEECYYDQNVADRNQSLNIFGEYIGGGVCVNCTSHTDGINCETCVDGYFRPKGVLPDSPDPCQPCSCDPNGSLHETCVKDEKHAEGDMLPGFCHCKTGYAGEHCSRCALGYTGYPDCLPCNCSVEGSANIDPCVGLCVCKEHVEGENCDRCKSGFFNLQQNNPKGCEECFCSGKTNVCTSSHFTYRNIEDMNDWYLVGLSGLIRVTPKQKNIGGRQQLSINNVSARKVLPQTYYWSAPSSYLGNKVTAAGGLLKFTVSYDFTKQEEAAQLMIQPDVIIEGGGDLRINTPKGRIHLQPSEVHTEEIVLKPESFSLHGTDVPVSRREFMTIFANIKRILIRATYSYGMNAIYRLNGVSIEAADYSSTGRKLASPVELCDCPPGYAGTSCEYCWPQHRRVNGTIFGGVCTPCTCFGHAESCDDITGECLDCKHNTGGSYCDRCLPGFYGDPTKGTAEDCQLCACPLNIPSNNFSPTCHFDQSHGLICDECPVGYVGPRCERCAEGYFGQPLIPGGSCQPCQCNNNLDFSIPGSCDSLSGACLICKSGTTGQYCERCADGYFGDALDARNCQPCRCHVNGSISEICDSQTGQCECKANVIGRQCDTCKPSYFWATDKRFCVPCGCSALGSMSLQCDMSGRCICKSGFTGKRCEISRQVPKLKESARSSQQIRVPPRRWGFSSASGCPRGAYQPATPPETFGLQSSRGCVPCNCNSFGSKSFDCDGNGQCYCQPGVTGKKCDRCAHGFYNFEEGGCTPCACSQFGNNCDPVSGRCICPPNTIGEMCDKCAPNHWGHDIVHGCKPCDCSLIGALSAQCDLNTGCCFCLPEFSGDKCTECRSGYWNYPQCIACQCVLSGTDPRSCETDLGTCSCVNHTGQCSCKVNVEGVHCDRCKSGTFGLSARNPLGCSSCYCFGLTTQCSEARGLIRTWVTLRPEQMVLPLVDEKLHQSTLSGIAFQPPEIVANIEQVMQILRSEPVYWRLPEQFEGRKLTAYGGKLKYAIYFEAREETGFTTYFPQVIIRGGPPTHTRIIVRHMAAPLIGQLTRHEIELTEHEWEYYGDGQRVRNIVPWEYQDDPAVNKTMSQADFTWKRYADDSRRSRVVSREDFLNVLYDVHYILIKATHGNIMRQSRISEISMEVAEGGVVSGMTPQANLIEQCDCPLGYSGLSCESCSPGFYRLPASHGGRIPSQSLGACVVCQCHGHSTMCDPETSVCQNCQHNTAGQHCERCALGFYGIIQGSPEDCQPCACPLSISSNNFSPSCVVEGPSDYRCTACPPGYEGQYCERCSPGYTGNPQTPGGSCQECECDQYGSMPVPCDPATGVCTCKPGFTGWKCAGCEHRYARDGMKCISCDDECTGLLLNDLDRLNQMIMSVNLTGPLPAPYKLLYSFENTTQELKHLLSPQRAPERLLQLAQDNLDTLVTEMDELLTRATKVTADGEQTRQDAERTHDRARSLGQFMKGILQAAEAVNEDAIRLNETLGIPDKTLEKSLPELQSEADRMVTEMRSKKLNMQERMAQDEFKNAEDLLNKVKKLFGEPSEKNEDLKNEVRDKLANYHTKVDDARDLLRDAMDKIREANRLSAVNQSNMTMVEIRKQAVEDGRQGVEKSLQEGNDILNEANNLINEINVAVEYVESVADKIQSMSDQLKDKIDDLSQEIQDKMLPEKVLQAENHAAQLNESSAVLDGILAEAKNLSFNATLAFNAYTNIKDYIDEAEKVAKEAKALANEAMQATSGPQGSLKDDAKSSLQKSFRVFNDAMVLENDVKEKEDDLDSMQNRLKDADEKNSILLKTLNETFGKLSAIPNDTAIKVQAAKDKARQANNTANDVLAQIKDLNQNLFGLRNNYSKLADDVAKTNAVVKDPIKNIADADSSIKHLEKEADRLLDKLKPIKELQDNLGKNISQIKELINQARKQANSIKVSVSSGGNCIRTYRPEIKKGTYNTIIVNVKTVVADNLLFYLGSAKFTDFLAIEMRKGKVSSLWDVGSGVGRVEYPDLTIDDGFWYRIEASRTGKNGTISVRALDGPKASIVPATFSGVSPPGYTILDVDANALLFVGGLTGKIKKSDAVRVTTFTGCMGETFLDSKPIGLWNFRDIEGDCKGCAVSPQVADGEGTVQFDGDSYAVVSRPIRWNPNISTVMFKFRTFSSNALLMYLATEDLKDFMSVELSGGRIKVSYDLGSGTASVTSNQNHNDGKWKSFTLSRIQKHANISIVDIDTNEEETIATTSTGSHFGLNLKGHEKIYFGGLPTLRNLSMKARPEVNLKKYTGCLKEIEISRTPYNILSSPDFVGLTKGCTLENIYTVSFPKQGFVEMPPVSFDVGTEINLSFSTKNESGIILFGSSGTVVPPRRKRRQTGQAYYAVFLNRGRLEVHISTGIQDPHRITIRPEAVKFHDGRAHSVRIERSKGMFSVQVDEDKVQSQRLPTDQPISVRKLFVGGTSSQFHTAPLRNIPPFEGCIWNLVINATPMDFAQHVTFENADIGQCPFLEPEARPPEEEDKPIHSTVLIQPEPDGEKETAETPPARVSPPPPTSISSPLDSLAAEMKSASIIPAFDPMTDSCAADTEPSILEGGKQFGLSRNSHIAIAFDDTKVKNRLTIEFEVRTMADSGLLFYMARINHADFATVQIKNGLPYFSYDLGSGDTNTMIPNKINDGQWHKIKVIRTKQEGNLIVDGVSNRTVSPKKADILDVVGMLYVGGLPVNYTTRRIGPVTYSIDGCIRNFKMTESPVDLDNPTSSFSVGKCFVTAQKGTYFDGTGFAKTVGAYKVGTDLLVEFEFRTTRMNGVLLGVSSQKMDGLGIELVDGKVMFHVDNGAGRFSAVYEPDAPASLCDGQWHKVVANKIKHRLELTVDDRQVDGSSPNRASTSADTNDPVFVGGYPDGVTQFGLTTNIRFKGCIRSLKLTKGTAKPQEINFSKALELKGVQVSCPAS</sequence>
<keyword evidence="9 15" id="KW-0175">Coiled coil</keyword>
<feature type="disulfide bond" evidence="14">
    <location>
        <begin position="1011"/>
        <end position="1023"/>
    </location>
</feature>
<comment type="caution">
    <text evidence="14">Lacks conserved residue(s) required for the propagation of feature annotation.</text>
</comment>
<keyword evidence="10 14" id="KW-1015">Disulfide bond</keyword>
<dbReference type="InterPro" id="IPR008979">
    <property type="entry name" value="Galactose-bd-like_sf"/>
</dbReference>
<feature type="compositionally biased region" description="Low complexity" evidence="16">
    <location>
        <begin position="25"/>
        <end position="42"/>
    </location>
</feature>
<dbReference type="Ensembl" id="ENSGALT00010011113.1">
    <property type="protein sequence ID" value="ENSGALP00010006324.1"/>
    <property type="gene ID" value="ENSGALG00010004721.1"/>
</dbReference>
<dbReference type="InterPro" id="IPR008211">
    <property type="entry name" value="Laminin_N"/>
</dbReference>
<feature type="domain" description="Laminin EGF-like" evidence="18">
    <location>
        <begin position="506"/>
        <end position="560"/>
    </location>
</feature>
<feature type="region of interest" description="Disordered" evidence="16">
    <location>
        <begin position="2924"/>
        <end position="2976"/>
    </location>
</feature>
<dbReference type="SUPFAM" id="SSF49785">
    <property type="entry name" value="Galactose-binding domain-like"/>
    <property type="match status" value="1"/>
</dbReference>
<feature type="disulfide bond" evidence="14">
    <location>
        <begin position="1742"/>
        <end position="1754"/>
    </location>
</feature>
<dbReference type="GlyGen" id="A0A8V0XKL2">
    <property type="glycosylation" value="1 site"/>
</dbReference>
<feature type="domain" description="Laminin IV type A" evidence="19">
    <location>
        <begin position="630"/>
        <end position="816"/>
    </location>
</feature>
<feature type="domain" description="Laminin EGF-like" evidence="18">
    <location>
        <begin position="850"/>
        <end position="899"/>
    </location>
</feature>
<dbReference type="InterPro" id="IPR002049">
    <property type="entry name" value="LE_dom"/>
</dbReference>
<dbReference type="InterPro" id="IPR010307">
    <property type="entry name" value="Laminin_dom_II"/>
</dbReference>
<feature type="disulfide bond" evidence="14">
    <location>
        <begin position="928"/>
        <end position="937"/>
    </location>
</feature>
<feature type="coiled-coil region" evidence="15">
    <location>
        <begin position="1991"/>
        <end position="2018"/>
    </location>
</feature>
<dbReference type="InterPro" id="IPR056863">
    <property type="entry name" value="LMN_ATRN_NET-like_EGF"/>
</dbReference>
<feature type="domain" description="Laminin EGF-like" evidence="18">
    <location>
        <begin position="1742"/>
        <end position="1788"/>
    </location>
</feature>
<reference evidence="21" key="2">
    <citation type="submission" date="2025-08" db="UniProtKB">
        <authorList>
            <consortium name="Ensembl"/>
        </authorList>
    </citation>
    <scope>IDENTIFICATION</scope>
    <source>
        <strain evidence="21">broiler</strain>
    </source>
</reference>
<dbReference type="FunFam" id="2.10.25.10:FF:000242">
    <property type="entry name" value="Laminin subunit alpha 1"/>
    <property type="match status" value="1"/>
</dbReference>
<gene>
    <name evidence="21" type="primary">LAMA2</name>
</gene>
<dbReference type="PROSITE" id="PS51115">
    <property type="entry name" value="LAMININ_IVA"/>
    <property type="match status" value="2"/>
</dbReference>
<dbReference type="GO" id="GO:0043083">
    <property type="term" value="C:synaptic cleft"/>
    <property type="evidence" value="ECO:0007669"/>
    <property type="project" value="Ensembl"/>
</dbReference>
<feature type="domain" description="Laminin G" evidence="17">
    <location>
        <begin position="2358"/>
        <end position="2541"/>
    </location>
</feature>
<feature type="disulfide bond" evidence="14">
    <location>
        <begin position="536"/>
        <end position="545"/>
    </location>
</feature>
<reference evidence="21" key="1">
    <citation type="submission" date="2020-11" db="EMBL/GenBank/DDBJ databases">
        <title>Gallus gallus (Chicken) genome, bGalGal1, GRCg7b, maternal haplotype autosomes + Z &amp; W.</title>
        <authorList>
            <person name="Warren W."/>
            <person name="Formenti G."/>
            <person name="Fedrigo O."/>
            <person name="Haase B."/>
            <person name="Mountcastle J."/>
            <person name="Balacco J."/>
            <person name="Tracey A."/>
            <person name="Schneider V."/>
            <person name="Okimoto R."/>
            <person name="Cheng H."/>
            <person name="Hawken R."/>
            <person name="Howe K."/>
            <person name="Jarvis E.D."/>
        </authorList>
    </citation>
    <scope>NUCLEOTIDE SEQUENCE [LARGE SCALE GENOMIC DNA]</scope>
    <source>
        <strain evidence="21">Broiler</strain>
    </source>
</reference>
<feature type="disulfide bond" evidence="14">
    <location>
        <begin position="580"/>
        <end position="589"/>
    </location>
</feature>
<dbReference type="Gene3D" id="2.60.120.200">
    <property type="match status" value="5"/>
</dbReference>
<feature type="domain" description="Laminin EGF-like" evidence="18">
    <location>
        <begin position="561"/>
        <end position="609"/>
    </location>
</feature>
<evidence type="ECO:0000256" key="7">
    <source>
        <dbReference type="ARBA" id="ARBA00022869"/>
    </source>
</evidence>
<feature type="disulfide bond" evidence="14">
    <location>
        <begin position="1763"/>
        <end position="1772"/>
    </location>
</feature>
<evidence type="ECO:0007829" key="23">
    <source>
        <dbReference type="PeptideAtlas" id="A0A8V0XKL2"/>
    </source>
</evidence>
<dbReference type="Pfam" id="PF06009">
    <property type="entry name" value="Laminin_II"/>
    <property type="match status" value="1"/>
</dbReference>
<dbReference type="InterPro" id="IPR001791">
    <property type="entry name" value="Laminin_G"/>
</dbReference>
<keyword evidence="12 14" id="KW-0424">Laminin EGF-like domain</keyword>
<dbReference type="FunFam" id="2.10.25.10:FF:000011">
    <property type="entry name" value="Cadherin EGF LAG seven-pass G-type receptor"/>
    <property type="match status" value="1"/>
</dbReference>
<feature type="domain" description="Laminin EGF-like" evidence="18">
    <location>
        <begin position="958"/>
        <end position="1010"/>
    </location>
</feature>